<dbReference type="PANTHER" id="PTHR40266">
    <property type="entry name" value="TOXIN HIGB-1"/>
    <property type="match status" value="1"/>
</dbReference>
<organism evidence="1">
    <name type="scientific">mine drainage metagenome</name>
    <dbReference type="NCBI Taxonomy" id="410659"/>
    <lineage>
        <taxon>unclassified sequences</taxon>
        <taxon>metagenomes</taxon>
        <taxon>ecological metagenomes</taxon>
    </lineage>
</organism>
<dbReference type="InterPro" id="IPR035093">
    <property type="entry name" value="RelE/ParE_toxin_dom_sf"/>
</dbReference>
<dbReference type="AlphaFoldDB" id="E6PDC5"/>
<reference evidence="1" key="1">
    <citation type="submission" date="2009-10" db="EMBL/GenBank/DDBJ databases">
        <title>Diversity of trophic interactions inside an arsenic-rich microbial ecosystem.</title>
        <authorList>
            <person name="Bertin P.N."/>
            <person name="Heinrich-Salmeron A."/>
            <person name="Pelletier E."/>
            <person name="Goulhen-Chollet F."/>
            <person name="Arsene-Ploetze F."/>
            <person name="Gallien S."/>
            <person name="Calteau A."/>
            <person name="Vallenet D."/>
            <person name="Casiot C."/>
            <person name="Chane-Woon-Ming B."/>
            <person name="Giloteaux L."/>
            <person name="Barakat M."/>
            <person name="Bonnefoy V."/>
            <person name="Bruneel O."/>
            <person name="Chandler M."/>
            <person name="Cleiss J."/>
            <person name="Duran R."/>
            <person name="Elbaz-Poulichet F."/>
            <person name="Fonknechten N."/>
            <person name="Lauga B."/>
            <person name="Mornico D."/>
            <person name="Ortet P."/>
            <person name="Schaeffer C."/>
            <person name="Siguier P."/>
            <person name="Alexander Thil Smith A."/>
            <person name="Van Dorsselaer A."/>
            <person name="Weissenbach J."/>
            <person name="Medigue C."/>
            <person name="Le Paslier D."/>
        </authorList>
    </citation>
    <scope>NUCLEOTIDE SEQUENCE</scope>
</reference>
<dbReference type="Pfam" id="PF05015">
    <property type="entry name" value="HigB-like_toxin"/>
    <property type="match status" value="1"/>
</dbReference>
<dbReference type="InterPro" id="IPR007711">
    <property type="entry name" value="HigB-1"/>
</dbReference>
<dbReference type="SUPFAM" id="SSF143011">
    <property type="entry name" value="RelE-like"/>
    <property type="match status" value="1"/>
</dbReference>
<evidence type="ECO:0000313" key="1">
    <source>
        <dbReference type="EMBL" id="CBH74477.1"/>
    </source>
</evidence>
<dbReference type="EMBL" id="CABO01000034">
    <property type="protein sequence ID" value="CBI02304.1"/>
    <property type="molecule type" value="Genomic_DNA"/>
</dbReference>
<accession>E6PDC5</accession>
<evidence type="ECO:0000313" key="2">
    <source>
        <dbReference type="EMBL" id="CBI02304.1"/>
    </source>
</evidence>
<dbReference type="PANTHER" id="PTHR40266:SF2">
    <property type="entry name" value="TOXIN HIGB-1"/>
    <property type="match status" value="1"/>
</dbReference>
<dbReference type="EMBL" id="CABL01000001">
    <property type="protein sequence ID" value="CBH74477.1"/>
    <property type="molecule type" value="Genomic_DNA"/>
</dbReference>
<dbReference type="Gene3D" id="3.30.2310.20">
    <property type="entry name" value="RelE-like"/>
    <property type="match status" value="1"/>
</dbReference>
<comment type="caution">
    <text evidence="1">The sequence shown here is derived from an EMBL/GenBank/DDBJ whole genome shotgun (WGS) entry which is preliminary data.</text>
</comment>
<name>E6PDC5_9ZZZZ</name>
<sequence>MIASFKDDDARDLFEHRVASKRLAGYAKAALRKLDQLDVVDRIDELLIPPGNKLKKLLGDTWQIRIDERHRVRFRWDGQNAHDVEIGDFH</sequence>
<protein>
    <submittedName>
        <fullName evidence="1">Plasmid maintenance system killer</fullName>
    </submittedName>
</protein>
<gene>
    <name evidence="1" type="ORF">CARN1_2364</name>
    <name evidence="2" type="ORF">CARN4_1011</name>
</gene>
<proteinExistence type="predicted"/>